<feature type="transmembrane region" description="Helical" evidence="7">
    <location>
        <begin position="247"/>
        <end position="280"/>
    </location>
</feature>
<name>A0A7C3UXH0_UNCW3</name>
<dbReference type="InterPro" id="IPR011701">
    <property type="entry name" value="MFS"/>
</dbReference>
<feature type="transmembrane region" description="Helical" evidence="7">
    <location>
        <begin position="183"/>
        <end position="207"/>
    </location>
</feature>
<feature type="transmembrane region" description="Helical" evidence="7">
    <location>
        <begin position="16"/>
        <end position="44"/>
    </location>
</feature>
<dbReference type="PANTHER" id="PTHR43266:SF2">
    <property type="entry name" value="MAJOR FACILITATOR SUPERFAMILY (MFS) PROFILE DOMAIN-CONTAINING PROTEIN"/>
    <property type="match status" value="1"/>
</dbReference>
<feature type="transmembrane region" description="Helical" evidence="7">
    <location>
        <begin position="304"/>
        <end position="325"/>
    </location>
</feature>
<feature type="domain" description="Major facilitator superfamily (MFS) profile" evidence="8">
    <location>
        <begin position="258"/>
        <end position="452"/>
    </location>
</feature>
<evidence type="ECO:0000256" key="3">
    <source>
        <dbReference type="ARBA" id="ARBA00022475"/>
    </source>
</evidence>
<feature type="transmembrane region" description="Helical" evidence="7">
    <location>
        <begin position="332"/>
        <end position="351"/>
    </location>
</feature>
<dbReference type="Pfam" id="PF07690">
    <property type="entry name" value="MFS_1"/>
    <property type="match status" value="2"/>
</dbReference>
<feature type="transmembrane region" description="Helical" evidence="7">
    <location>
        <begin position="56"/>
        <end position="74"/>
    </location>
</feature>
<dbReference type="CDD" id="cd06173">
    <property type="entry name" value="MFS_MefA_like"/>
    <property type="match status" value="1"/>
</dbReference>
<sequence length="452" mass="50625">MEQKGEFFNLFKIKSFLIFAFSQAFSLFGDKLDYMALLAMIAFLSQRYNWEASKGISYLSVVITLPTILFGNFAGVLVDRWDKRRVLIFCDLMRACLVLTIPLFVLEIGNLFLVYFVAFFIFLFGLFFNTARLAVIPTLVAPRRLLAANSFISFIGRVATFLGVLFGGVIVDLTFWRRIGIRYSWSAGFYIDSLTYWVSVFSLLYIFRHHLRLRLPKKENILTQGKDLVEIVGTNLKKLLINLREGYSLIFSLPPVSFTFASTIALVLFGAGIFVLYIPIIQNLPPPSVRIGGEAGLGLGTRGVGFLGAIGSIGLILSSLSYGILGHKIGKRIIVILSLFSLGMIAILSSLTHSPLLPFILAFLGGLFLSPLFIAQDTILQENVPKEVRGRIFSTREWLLHLFFGIFAFVLGQLTTFFRKRDLLLVVGIIVSLSALLLLFLKRENGRHSPSL</sequence>
<dbReference type="EMBL" id="DTMQ01000001">
    <property type="protein sequence ID" value="HGE98466.1"/>
    <property type="molecule type" value="Genomic_DNA"/>
</dbReference>
<evidence type="ECO:0000256" key="4">
    <source>
        <dbReference type="ARBA" id="ARBA00022692"/>
    </source>
</evidence>
<proteinExistence type="predicted"/>
<feature type="transmembrane region" description="Helical" evidence="7">
    <location>
        <begin position="398"/>
        <end position="417"/>
    </location>
</feature>
<evidence type="ECO:0000256" key="2">
    <source>
        <dbReference type="ARBA" id="ARBA00022448"/>
    </source>
</evidence>
<accession>A0A7C3UXH0</accession>
<gene>
    <name evidence="9" type="ORF">ENX07_00055</name>
</gene>
<keyword evidence="3" id="KW-1003">Cell membrane</keyword>
<dbReference type="PANTHER" id="PTHR43266">
    <property type="entry name" value="MACROLIDE-EFFLUX PROTEIN"/>
    <property type="match status" value="1"/>
</dbReference>
<evidence type="ECO:0000256" key="1">
    <source>
        <dbReference type="ARBA" id="ARBA00004651"/>
    </source>
</evidence>
<protein>
    <submittedName>
        <fullName evidence="9">MFS transporter</fullName>
    </submittedName>
</protein>
<dbReference type="GO" id="GO:0005886">
    <property type="term" value="C:plasma membrane"/>
    <property type="evidence" value="ECO:0007669"/>
    <property type="project" value="UniProtKB-SubCell"/>
</dbReference>
<reference evidence="9" key="1">
    <citation type="journal article" date="2020" name="mSystems">
        <title>Genome- and Community-Level Interaction Insights into Carbon Utilization and Element Cycling Functions of Hydrothermarchaeota in Hydrothermal Sediment.</title>
        <authorList>
            <person name="Zhou Z."/>
            <person name="Liu Y."/>
            <person name="Xu W."/>
            <person name="Pan J."/>
            <person name="Luo Z.H."/>
            <person name="Li M."/>
        </authorList>
    </citation>
    <scope>NUCLEOTIDE SEQUENCE [LARGE SCALE GENOMIC DNA]</scope>
    <source>
        <strain evidence="9">SpSt-906</strain>
    </source>
</reference>
<feature type="transmembrane region" description="Helical" evidence="7">
    <location>
        <begin position="357"/>
        <end position="377"/>
    </location>
</feature>
<keyword evidence="6 7" id="KW-0472">Membrane</keyword>
<evidence type="ECO:0000256" key="6">
    <source>
        <dbReference type="ARBA" id="ARBA00023136"/>
    </source>
</evidence>
<dbReference type="Gene3D" id="1.20.1250.20">
    <property type="entry name" value="MFS general substrate transporter like domains"/>
    <property type="match status" value="1"/>
</dbReference>
<dbReference type="InterPro" id="IPR020846">
    <property type="entry name" value="MFS_dom"/>
</dbReference>
<feature type="transmembrane region" description="Helical" evidence="7">
    <location>
        <begin position="423"/>
        <end position="441"/>
    </location>
</feature>
<dbReference type="GO" id="GO:0022857">
    <property type="term" value="F:transmembrane transporter activity"/>
    <property type="evidence" value="ECO:0007669"/>
    <property type="project" value="InterPro"/>
</dbReference>
<comment type="subcellular location">
    <subcellularLocation>
        <location evidence="1">Cell membrane</location>
        <topology evidence="1">Multi-pass membrane protein</topology>
    </subcellularLocation>
</comment>
<feature type="transmembrane region" description="Helical" evidence="7">
    <location>
        <begin position="146"/>
        <end position="171"/>
    </location>
</feature>
<keyword evidence="2" id="KW-0813">Transport</keyword>
<feature type="transmembrane region" description="Helical" evidence="7">
    <location>
        <begin position="86"/>
        <end position="106"/>
    </location>
</feature>
<evidence type="ECO:0000313" key="9">
    <source>
        <dbReference type="EMBL" id="HGE98466.1"/>
    </source>
</evidence>
<keyword evidence="4 7" id="KW-0812">Transmembrane</keyword>
<evidence type="ECO:0000256" key="5">
    <source>
        <dbReference type="ARBA" id="ARBA00022989"/>
    </source>
</evidence>
<comment type="caution">
    <text evidence="9">The sequence shown here is derived from an EMBL/GenBank/DDBJ whole genome shotgun (WGS) entry which is preliminary data.</text>
</comment>
<evidence type="ECO:0000259" key="8">
    <source>
        <dbReference type="PROSITE" id="PS50850"/>
    </source>
</evidence>
<feature type="transmembrane region" description="Helical" evidence="7">
    <location>
        <begin position="112"/>
        <end position="134"/>
    </location>
</feature>
<keyword evidence="5 7" id="KW-1133">Transmembrane helix</keyword>
<organism evidence="9">
    <name type="scientific">candidate division WOR-3 bacterium</name>
    <dbReference type="NCBI Taxonomy" id="2052148"/>
    <lineage>
        <taxon>Bacteria</taxon>
        <taxon>Bacteria division WOR-3</taxon>
    </lineage>
</organism>
<evidence type="ECO:0000256" key="7">
    <source>
        <dbReference type="SAM" id="Phobius"/>
    </source>
</evidence>
<dbReference type="AlphaFoldDB" id="A0A7C3UXH0"/>
<dbReference type="SUPFAM" id="SSF103473">
    <property type="entry name" value="MFS general substrate transporter"/>
    <property type="match status" value="1"/>
</dbReference>
<dbReference type="PROSITE" id="PS50850">
    <property type="entry name" value="MFS"/>
    <property type="match status" value="1"/>
</dbReference>
<dbReference type="InterPro" id="IPR036259">
    <property type="entry name" value="MFS_trans_sf"/>
</dbReference>